<feature type="transmembrane region" description="Helical" evidence="7">
    <location>
        <begin position="237"/>
        <end position="255"/>
    </location>
</feature>
<dbReference type="Gene3D" id="1.10.3720.10">
    <property type="entry name" value="MetI-like"/>
    <property type="match status" value="1"/>
</dbReference>
<keyword evidence="6 7" id="KW-0472">Membrane</keyword>
<evidence type="ECO:0000256" key="6">
    <source>
        <dbReference type="ARBA" id="ARBA00023136"/>
    </source>
</evidence>
<evidence type="ECO:0000313" key="10">
    <source>
        <dbReference type="Proteomes" id="UP001595900"/>
    </source>
</evidence>
<evidence type="ECO:0000259" key="8">
    <source>
        <dbReference type="PROSITE" id="PS50928"/>
    </source>
</evidence>
<evidence type="ECO:0000313" key="9">
    <source>
        <dbReference type="EMBL" id="MFC4245383.1"/>
    </source>
</evidence>
<feature type="transmembrane region" description="Helical" evidence="7">
    <location>
        <begin position="129"/>
        <end position="152"/>
    </location>
</feature>
<comment type="caution">
    <text evidence="9">The sequence shown here is derived from an EMBL/GenBank/DDBJ whole genome shotgun (WGS) entry which is preliminary data.</text>
</comment>
<comment type="subcellular location">
    <subcellularLocation>
        <location evidence="1 7">Cell membrane</location>
        <topology evidence="1 7">Multi-pass membrane protein</topology>
    </subcellularLocation>
</comment>
<evidence type="ECO:0000256" key="7">
    <source>
        <dbReference type="RuleBase" id="RU363032"/>
    </source>
</evidence>
<comment type="similarity">
    <text evidence="7">Belongs to the binding-protein-dependent transport system permease family.</text>
</comment>
<keyword evidence="5 7" id="KW-1133">Transmembrane helix</keyword>
<accession>A0ABV8QCF6</accession>
<dbReference type="InterPro" id="IPR050366">
    <property type="entry name" value="BP-dependent_transpt_permease"/>
</dbReference>
<dbReference type="PANTHER" id="PTHR43386">
    <property type="entry name" value="OLIGOPEPTIDE TRANSPORT SYSTEM PERMEASE PROTEIN APPC"/>
    <property type="match status" value="1"/>
</dbReference>
<dbReference type="EMBL" id="JBHSCN010000023">
    <property type="protein sequence ID" value="MFC4245383.1"/>
    <property type="molecule type" value="Genomic_DNA"/>
</dbReference>
<dbReference type="InterPro" id="IPR000515">
    <property type="entry name" value="MetI-like"/>
</dbReference>
<name>A0ABV8QCF6_9MICO</name>
<feature type="transmembrane region" description="Helical" evidence="7">
    <location>
        <begin position="97"/>
        <end position="123"/>
    </location>
</feature>
<keyword evidence="10" id="KW-1185">Reference proteome</keyword>
<dbReference type="PANTHER" id="PTHR43386:SF1">
    <property type="entry name" value="D,D-DIPEPTIDE TRANSPORT SYSTEM PERMEASE PROTEIN DDPC-RELATED"/>
    <property type="match status" value="1"/>
</dbReference>
<dbReference type="PROSITE" id="PS50928">
    <property type="entry name" value="ABC_TM1"/>
    <property type="match status" value="1"/>
</dbReference>
<feature type="domain" description="ABC transmembrane type-1" evidence="8">
    <location>
        <begin position="97"/>
        <end position="287"/>
    </location>
</feature>
<dbReference type="Proteomes" id="UP001595900">
    <property type="component" value="Unassembled WGS sequence"/>
</dbReference>
<feature type="transmembrane region" description="Helical" evidence="7">
    <location>
        <begin position="159"/>
        <end position="178"/>
    </location>
</feature>
<gene>
    <name evidence="9" type="ORF">ACFOYW_18620</name>
</gene>
<dbReference type="InterPro" id="IPR035906">
    <property type="entry name" value="MetI-like_sf"/>
</dbReference>
<evidence type="ECO:0000256" key="4">
    <source>
        <dbReference type="ARBA" id="ARBA00022692"/>
    </source>
</evidence>
<sequence>MSSTLSLDTDAPSVAPTAARRSIAALLPSPSPKLIVGLAIAAVIILWAIIGPLVVGDPNAISTLAFAPPGSHGHLLGTTQTGQDVWSQMAWGTRGSLIIGFTVGVLATVLSALFGVLGAYIGGGVDEGFALFTNVVLVIPGLPLVIVIGNYVPQSQRGLFLIALVLAITSWAGSARVLRAVTLSVRNRDYVAASRVSGESTWRILVVEILPNLIPVMASQFVFAIIFAILGEAGLSFLGLGASGTFTLGTILFQANNDLALTQGAWWWFIPPGLVIALFGCALSLINFSIDEIINPKLRNSTRSQRRKWGLTPAQIKRLEEENVK</sequence>
<reference evidence="10" key="1">
    <citation type="journal article" date="2019" name="Int. J. Syst. Evol. Microbiol.">
        <title>The Global Catalogue of Microorganisms (GCM) 10K type strain sequencing project: providing services to taxonomists for standard genome sequencing and annotation.</title>
        <authorList>
            <consortium name="The Broad Institute Genomics Platform"/>
            <consortium name="The Broad Institute Genome Sequencing Center for Infectious Disease"/>
            <person name="Wu L."/>
            <person name="Ma J."/>
        </authorList>
    </citation>
    <scope>NUCLEOTIDE SEQUENCE [LARGE SCALE GENOMIC DNA]</scope>
    <source>
        <strain evidence="10">CGMCC 1.10363</strain>
    </source>
</reference>
<feature type="transmembrane region" description="Helical" evidence="7">
    <location>
        <begin position="34"/>
        <end position="55"/>
    </location>
</feature>
<evidence type="ECO:0000256" key="1">
    <source>
        <dbReference type="ARBA" id="ARBA00004651"/>
    </source>
</evidence>
<dbReference type="CDD" id="cd06261">
    <property type="entry name" value="TM_PBP2"/>
    <property type="match status" value="1"/>
</dbReference>
<keyword evidence="3" id="KW-1003">Cell membrane</keyword>
<protein>
    <submittedName>
        <fullName evidence="9">ABC transporter permease</fullName>
    </submittedName>
</protein>
<dbReference type="RefSeq" id="WP_390232583.1">
    <property type="nucleotide sequence ID" value="NZ_JBHSCN010000023.1"/>
</dbReference>
<keyword evidence="2 7" id="KW-0813">Transport</keyword>
<dbReference type="SUPFAM" id="SSF161098">
    <property type="entry name" value="MetI-like"/>
    <property type="match status" value="1"/>
</dbReference>
<feature type="transmembrane region" description="Helical" evidence="7">
    <location>
        <begin position="209"/>
        <end position="230"/>
    </location>
</feature>
<evidence type="ECO:0000256" key="3">
    <source>
        <dbReference type="ARBA" id="ARBA00022475"/>
    </source>
</evidence>
<proteinExistence type="inferred from homology"/>
<organism evidence="9 10">
    <name type="scientific">Gryllotalpicola reticulitermitis</name>
    <dbReference type="NCBI Taxonomy" id="1184153"/>
    <lineage>
        <taxon>Bacteria</taxon>
        <taxon>Bacillati</taxon>
        <taxon>Actinomycetota</taxon>
        <taxon>Actinomycetes</taxon>
        <taxon>Micrococcales</taxon>
        <taxon>Microbacteriaceae</taxon>
        <taxon>Gryllotalpicola</taxon>
    </lineage>
</organism>
<feature type="transmembrane region" description="Helical" evidence="7">
    <location>
        <begin position="267"/>
        <end position="290"/>
    </location>
</feature>
<evidence type="ECO:0000256" key="5">
    <source>
        <dbReference type="ARBA" id="ARBA00022989"/>
    </source>
</evidence>
<evidence type="ECO:0000256" key="2">
    <source>
        <dbReference type="ARBA" id="ARBA00022448"/>
    </source>
</evidence>
<keyword evidence="4 7" id="KW-0812">Transmembrane</keyword>
<dbReference type="Pfam" id="PF00528">
    <property type="entry name" value="BPD_transp_1"/>
    <property type="match status" value="1"/>
</dbReference>